<evidence type="ECO:0000313" key="2">
    <source>
        <dbReference type="EMBL" id="VEL35391.1"/>
    </source>
</evidence>
<feature type="region of interest" description="Disordered" evidence="1">
    <location>
        <begin position="1"/>
        <end position="25"/>
    </location>
</feature>
<accession>A0A448XFN3</accession>
<proteinExistence type="predicted"/>
<dbReference type="EMBL" id="CAAALY010249721">
    <property type="protein sequence ID" value="VEL35391.1"/>
    <property type="molecule type" value="Genomic_DNA"/>
</dbReference>
<evidence type="ECO:0000256" key="1">
    <source>
        <dbReference type="SAM" id="MobiDB-lite"/>
    </source>
</evidence>
<feature type="compositionally biased region" description="Basic and acidic residues" evidence="1">
    <location>
        <begin position="1"/>
        <end position="20"/>
    </location>
</feature>
<evidence type="ECO:0000313" key="3">
    <source>
        <dbReference type="Proteomes" id="UP000784294"/>
    </source>
</evidence>
<sequence length="100" mass="10524">MMCRRQAADKWQKRRPGEKGKRAKVGVHRALEGVGNIVRPAERLDDSQSSVSTVAGAGTCSGGSICNARNGGSRQFLSTFFSCTGCHGCSSSDESIRCGG</sequence>
<reference evidence="2" key="1">
    <citation type="submission" date="2018-11" db="EMBL/GenBank/DDBJ databases">
        <authorList>
            <consortium name="Pathogen Informatics"/>
        </authorList>
    </citation>
    <scope>NUCLEOTIDE SEQUENCE</scope>
</reference>
<dbReference type="Proteomes" id="UP000784294">
    <property type="component" value="Unassembled WGS sequence"/>
</dbReference>
<organism evidence="2 3">
    <name type="scientific">Protopolystoma xenopodis</name>
    <dbReference type="NCBI Taxonomy" id="117903"/>
    <lineage>
        <taxon>Eukaryota</taxon>
        <taxon>Metazoa</taxon>
        <taxon>Spiralia</taxon>
        <taxon>Lophotrochozoa</taxon>
        <taxon>Platyhelminthes</taxon>
        <taxon>Monogenea</taxon>
        <taxon>Polyopisthocotylea</taxon>
        <taxon>Polystomatidea</taxon>
        <taxon>Polystomatidae</taxon>
        <taxon>Protopolystoma</taxon>
    </lineage>
</organism>
<name>A0A448XFN3_9PLAT</name>
<dbReference type="AlphaFoldDB" id="A0A448XFN3"/>
<comment type="caution">
    <text evidence="2">The sequence shown here is derived from an EMBL/GenBank/DDBJ whole genome shotgun (WGS) entry which is preliminary data.</text>
</comment>
<gene>
    <name evidence="2" type="ORF">PXEA_LOCUS28831</name>
</gene>
<keyword evidence="3" id="KW-1185">Reference proteome</keyword>
<protein>
    <submittedName>
        <fullName evidence="2">Uncharacterized protein</fullName>
    </submittedName>
</protein>